<dbReference type="Gene3D" id="2.60.40.1120">
    <property type="entry name" value="Carboxypeptidase-like, regulatory domain"/>
    <property type="match status" value="1"/>
</dbReference>
<comment type="subcellular location">
    <subcellularLocation>
        <location evidence="1 8">Cell outer membrane</location>
        <topology evidence="1 8">Multi-pass membrane protein</topology>
    </subcellularLocation>
</comment>
<evidence type="ECO:0000256" key="3">
    <source>
        <dbReference type="ARBA" id="ARBA00022452"/>
    </source>
</evidence>
<dbReference type="SUPFAM" id="SSF49464">
    <property type="entry name" value="Carboxypeptidase regulatory domain-like"/>
    <property type="match status" value="1"/>
</dbReference>
<dbReference type="AlphaFoldDB" id="A0A1T5MH81"/>
<dbReference type="OrthoDB" id="9768177at2"/>
<dbReference type="InterPro" id="IPR023996">
    <property type="entry name" value="TonB-dep_OMP_SusC/RagA"/>
</dbReference>
<dbReference type="Gene3D" id="2.40.170.20">
    <property type="entry name" value="TonB-dependent receptor, beta-barrel domain"/>
    <property type="match status" value="1"/>
</dbReference>
<evidence type="ECO:0000256" key="2">
    <source>
        <dbReference type="ARBA" id="ARBA00022448"/>
    </source>
</evidence>
<evidence type="ECO:0000313" key="13">
    <source>
        <dbReference type="EMBL" id="SKC87433.1"/>
    </source>
</evidence>
<keyword evidence="2 8" id="KW-0813">Transport</keyword>
<dbReference type="STRING" id="688867.SAMN05660236_5417"/>
<dbReference type="GO" id="GO:0009279">
    <property type="term" value="C:cell outer membrane"/>
    <property type="evidence" value="ECO:0007669"/>
    <property type="project" value="UniProtKB-SubCell"/>
</dbReference>
<dbReference type="InterPro" id="IPR012910">
    <property type="entry name" value="Plug_dom"/>
</dbReference>
<gene>
    <name evidence="13" type="ORF">SAMN05660236_5417</name>
</gene>
<evidence type="ECO:0000256" key="8">
    <source>
        <dbReference type="PROSITE-ProRule" id="PRU01360"/>
    </source>
</evidence>
<dbReference type="Gene3D" id="2.170.130.10">
    <property type="entry name" value="TonB-dependent receptor, plug domain"/>
    <property type="match status" value="1"/>
</dbReference>
<protein>
    <submittedName>
        <fullName evidence="13">TonB-linked outer membrane protein, SusC/RagA family</fullName>
    </submittedName>
</protein>
<keyword evidence="14" id="KW-1185">Reference proteome</keyword>
<dbReference type="InterPro" id="IPR008969">
    <property type="entry name" value="CarboxyPept-like_regulatory"/>
</dbReference>
<dbReference type="RefSeq" id="WP_079689886.1">
    <property type="nucleotide sequence ID" value="NZ_FUZU01000004.1"/>
</dbReference>
<accession>A0A1T5MH81</accession>
<keyword evidence="4 8" id="KW-0812">Transmembrane</keyword>
<dbReference type="InterPro" id="IPR000531">
    <property type="entry name" value="Beta-barrel_TonB"/>
</dbReference>
<dbReference type="InterPro" id="IPR037066">
    <property type="entry name" value="Plug_dom_sf"/>
</dbReference>
<evidence type="ECO:0000259" key="12">
    <source>
        <dbReference type="Pfam" id="PF07715"/>
    </source>
</evidence>
<feature type="domain" description="TonB-dependent receptor plug" evidence="12">
    <location>
        <begin position="230"/>
        <end position="337"/>
    </location>
</feature>
<feature type="domain" description="TonB-dependent receptor-like beta-barrel" evidence="11">
    <location>
        <begin position="472"/>
        <end position="1061"/>
    </location>
</feature>
<evidence type="ECO:0000256" key="4">
    <source>
        <dbReference type="ARBA" id="ARBA00022692"/>
    </source>
</evidence>
<evidence type="ECO:0000256" key="7">
    <source>
        <dbReference type="ARBA" id="ARBA00023237"/>
    </source>
</evidence>
<reference evidence="13 14" key="1">
    <citation type="submission" date="2017-02" db="EMBL/GenBank/DDBJ databases">
        <authorList>
            <person name="Peterson S.W."/>
        </authorList>
    </citation>
    <scope>NUCLEOTIDE SEQUENCE [LARGE SCALE GENOMIC DNA]</scope>
    <source>
        <strain evidence="13 14">DSM 25262</strain>
    </source>
</reference>
<evidence type="ECO:0000256" key="6">
    <source>
        <dbReference type="ARBA" id="ARBA00023136"/>
    </source>
</evidence>
<evidence type="ECO:0000256" key="10">
    <source>
        <dbReference type="SAM" id="Phobius"/>
    </source>
</evidence>
<dbReference type="InterPro" id="IPR039426">
    <property type="entry name" value="TonB-dep_rcpt-like"/>
</dbReference>
<feature type="transmembrane region" description="Helical" evidence="10">
    <location>
        <begin position="12"/>
        <end position="36"/>
    </location>
</feature>
<dbReference type="SUPFAM" id="SSF56935">
    <property type="entry name" value="Porins"/>
    <property type="match status" value="1"/>
</dbReference>
<dbReference type="Pfam" id="PF13715">
    <property type="entry name" value="CarbopepD_reg_2"/>
    <property type="match status" value="1"/>
</dbReference>
<proteinExistence type="inferred from homology"/>
<keyword evidence="10" id="KW-1133">Transmembrane helix</keyword>
<dbReference type="InterPro" id="IPR036942">
    <property type="entry name" value="Beta-barrel_TonB_sf"/>
</dbReference>
<organism evidence="13 14">
    <name type="scientific">Ohtaekwangia koreensis</name>
    <dbReference type="NCBI Taxonomy" id="688867"/>
    <lineage>
        <taxon>Bacteria</taxon>
        <taxon>Pseudomonadati</taxon>
        <taxon>Bacteroidota</taxon>
        <taxon>Cytophagia</taxon>
        <taxon>Cytophagales</taxon>
        <taxon>Fulvivirgaceae</taxon>
        <taxon>Ohtaekwangia</taxon>
    </lineage>
</organism>
<comment type="similarity">
    <text evidence="8 9">Belongs to the TonB-dependent receptor family.</text>
</comment>
<name>A0A1T5MH81_9BACT</name>
<evidence type="ECO:0000256" key="9">
    <source>
        <dbReference type="RuleBase" id="RU003357"/>
    </source>
</evidence>
<keyword evidence="3 8" id="KW-1134">Transmembrane beta strand</keyword>
<sequence>MNNKPKPFRKAFLFFMKITVIHMMISCATIMFGYAVDTSGQEVLKRKVTLQVENAKIKSVLAAIESKAGVKFTYRPRLLKNIENVTLNAADAPLEDVLTKVFNSTVEYEVIGKQIVLTEAAPPEEPIRTASENYSIIAIQISGVVKDDAGQPLPGVNVIEKGTSNGTTTDADGKYSLDLVSDNPVVVYSFIGYATQEIAVSDRTIIDVTLTADTQTLEEIVVVGYGTEEKRELTSAVVSVGNKEMLQGAFNSPLQMIDGKVAGLTVSNPAAGDPNRGTDIQIRGASSFKAGNAPLIIIDGMPGGDLRNLAQQDIESFHVLKDGGAAAIYGSRGANGVIIVQTKKGKAGKPSITYDSYIEHDVVAARPNILSAEEFLERGRDADRGARTDWYDQLINTGNFGQNHFIAVSGGNENTTLRVSTSYRTKDGIDIASGRKEYGLRTNFVQRALNGFLELGGNISYRVANEDLLGTDFANPVNNYGAFQQAVKLNPTIPIMDPNNPTFYNNLQGYDTYNPVQALKTRELRAERVYSIFDFNVKLNLLKNLSTEVKLARQTQDMLLKQYYNGKSSESINGMFTGRARLQDERWTDYTLEWLGNYNTTIDRHDIKVLGGYSYQEFNNEGHWLQNRRFPSDSYGYNNIGFGNYGNGQPIKMADVMDSWKSREKTIAFLGRLTYSFDDRYFFMGSFRYEGNTKFGNKNKWGLFPALSAAWRISSLPAVQDIGAINDLKLRVSYGVTGRTGFDRYTSLAKYDGYGQYQNDEGQWIQVFGPGNNYNPDLRWEKQVSYNLGLDFALFENRVSGSIDGFIRKGSDLINDYLVPVPPYLHDRMFVNVGTQSARGIELAIAWNAIKTSDFSYTINLTGSYTKSRMDKFGDDKFKADFRYMGDLPSPGNPGPAYRLEEGTEIGSFWGYKYAGVDEDGKILIWKNAEVGGEAIVASTQADANRDKTYIGHGMPRYELSFGNTFSYKRFDLSLFFRGRFDYQIMNLYQMYYGLQAEPNVNLLEDAYGRNGHITSGKVITDYFLEDGDYFRLENITLGWSPKIGQGKISSVRVYGTVRNVFTLTGFTGLDPAAIGVTGLEPGMGSLNVYPVVRNFALGVQVGF</sequence>
<dbReference type="Proteomes" id="UP000190961">
    <property type="component" value="Unassembled WGS sequence"/>
</dbReference>
<dbReference type="EMBL" id="FUZU01000004">
    <property type="protein sequence ID" value="SKC87433.1"/>
    <property type="molecule type" value="Genomic_DNA"/>
</dbReference>
<evidence type="ECO:0000256" key="1">
    <source>
        <dbReference type="ARBA" id="ARBA00004571"/>
    </source>
</evidence>
<dbReference type="Pfam" id="PF00593">
    <property type="entry name" value="TonB_dep_Rec_b-barrel"/>
    <property type="match status" value="1"/>
</dbReference>
<dbReference type="Pfam" id="PF07715">
    <property type="entry name" value="Plug"/>
    <property type="match status" value="1"/>
</dbReference>
<dbReference type="NCBIfam" id="TIGR04057">
    <property type="entry name" value="SusC_RagA_signa"/>
    <property type="match status" value="1"/>
</dbReference>
<dbReference type="NCBIfam" id="TIGR04056">
    <property type="entry name" value="OMP_RagA_SusC"/>
    <property type="match status" value="1"/>
</dbReference>
<keyword evidence="5 9" id="KW-0798">TonB box</keyword>
<keyword evidence="6 8" id="KW-0472">Membrane</keyword>
<dbReference type="PROSITE" id="PS52016">
    <property type="entry name" value="TONB_DEPENDENT_REC_3"/>
    <property type="match status" value="1"/>
</dbReference>
<evidence type="ECO:0000256" key="5">
    <source>
        <dbReference type="ARBA" id="ARBA00023077"/>
    </source>
</evidence>
<evidence type="ECO:0000259" key="11">
    <source>
        <dbReference type="Pfam" id="PF00593"/>
    </source>
</evidence>
<keyword evidence="7 8" id="KW-0998">Cell outer membrane</keyword>
<evidence type="ECO:0000313" key="14">
    <source>
        <dbReference type="Proteomes" id="UP000190961"/>
    </source>
</evidence>
<dbReference type="InterPro" id="IPR023997">
    <property type="entry name" value="TonB-dep_OMP_SusC/RagA_CS"/>
</dbReference>